<reference evidence="3" key="1">
    <citation type="journal article" date="2019" name="Int. J. Syst. Evol. Microbiol.">
        <title>The Global Catalogue of Microorganisms (GCM) 10K type strain sequencing project: providing services to taxonomists for standard genome sequencing and annotation.</title>
        <authorList>
            <consortium name="The Broad Institute Genomics Platform"/>
            <consortium name="The Broad Institute Genome Sequencing Center for Infectious Disease"/>
            <person name="Wu L."/>
            <person name="Ma J."/>
        </authorList>
    </citation>
    <scope>NUCLEOTIDE SEQUENCE [LARGE SCALE GENOMIC DNA]</scope>
    <source>
        <strain evidence="3">CCUG 52478</strain>
    </source>
</reference>
<feature type="coiled-coil region" evidence="1">
    <location>
        <begin position="64"/>
        <end position="91"/>
    </location>
</feature>
<protein>
    <recommendedName>
        <fullName evidence="4">WXG100 family type VII secretion target</fullName>
    </recommendedName>
</protein>
<dbReference type="RefSeq" id="WP_367918683.1">
    <property type="nucleotide sequence ID" value="NZ_BAABAC010000014.1"/>
</dbReference>
<keyword evidence="1" id="KW-0175">Coiled coil</keyword>
<accession>A0ABW3W5A7</accession>
<evidence type="ECO:0000313" key="3">
    <source>
        <dbReference type="Proteomes" id="UP001597229"/>
    </source>
</evidence>
<keyword evidence="3" id="KW-1185">Reference proteome</keyword>
<evidence type="ECO:0008006" key="4">
    <source>
        <dbReference type="Google" id="ProtNLM"/>
    </source>
</evidence>
<dbReference type="Proteomes" id="UP001597229">
    <property type="component" value="Unassembled WGS sequence"/>
</dbReference>
<evidence type="ECO:0000313" key="2">
    <source>
        <dbReference type="EMBL" id="MFD1249725.1"/>
    </source>
</evidence>
<proteinExistence type="predicted"/>
<evidence type="ECO:0000256" key="1">
    <source>
        <dbReference type="SAM" id="Coils"/>
    </source>
</evidence>
<comment type="caution">
    <text evidence="2">The sequence shown here is derived from an EMBL/GenBank/DDBJ whole genome shotgun (WGS) entry which is preliminary data.</text>
</comment>
<dbReference type="EMBL" id="JBHTLX010000022">
    <property type="protein sequence ID" value="MFD1249725.1"/>
    <property type="molecule type" value="Genomic_DNA"/>
</dbReference>
<organism evidence="2 3">
    <name type="scientific">Nocardioides ginsengisoli</name>
    <dbReference type="NCBI Taxonomy" id="363868"/>
    <lineage>
        <taxon>Bacteria</taxon>
        <taxon>Bacillati</taxon>
        <taxon>Actinomycetota</taxon>
        <taxon>Actinomycetes</taxon>
        <taxon>Propionibacteriales</taxon>
        <taxon>Nocardioidaceae</taxon>
        <taxon>Nocardioides</taxon>
    </lineage>
</organism>
<name>A0ABW3W5A7_9ACTN</name>
<sequence>MYGDTTVIRRLASQMDERATDLRATAEQLSASAETAHWWSVSGERMRGQVRERAANLRGIAADYEDAADKLRAHADKVDELKALITLIERKVTSLVEGAIDRIKDAGHAVVEGVKDGVKAVGDFLTGGGGDAPDPRDVQLARFASPPPGDKGWLDVPDQLGIGI</sequence>
<gene>
    <name evidence="2" type="ORF">ACFQ3F_18145</name>
</gene>